<gene>
    <name evidence="6" type="ORF">SAMN00808754_2540</name>
</gene>
<dbReference type="InterPro" id="IPR006311">
    <property type="entry name" value="TAT_signal"/>
</dbReference>
<dbReference type="InterPro" id="IPR050954">
    <property type="entry name" value="ET_IronSulfur_Cluster-Binding"/>
</dbReference>
<dbReference type="InterPro" id="IPR054822">
    <property type="entry name" value="DsrO-like"/>
</dbReference>
<dbReference type="AlphaFoldDB" id="A0A1W1VZT5"/>
<proteinExistence type="predicted"/>
<keyword evidence="3" id="KW-0408">Iron</keyword>
<dbReference type="InterPro" id="IPR017896">
    <property type="entry name" value="4Fe4S_Fe-S-bd"/>
</dbReference>
<dbReference type="PROSITE" id="PS51318">
    <property type="entry name" value="TAT"/>
    <property type="match status" value="1"/>
</dbReference>
<dbReference type="PROSITE" id="PS51379">
    <property type="entry name" value="4FE4S_FER_2"/>
    <property type="match status" value="1"/>
</dbReference>
<evidence type="ECO:0000313" key="7">
    <source>
        <dbReference type="Proteomes" id="UP000192569"/>
    </source>
</evidence>
<dbReference type="PANTHER" id="PTHR43177:SF3">
    <property type="entry name" value="PROTEIN NRFC HOMOLOG"/>
    <property type="match status" value="1"/>
</dbReference>
<dbReference type="Pfam" id="PF13247">
    <property type="entry name" value="Fer4_11"/>
    <property type="match status" value="2"/>
</dbReference>
<name>A0A1W1VZT5_9FIRM</name>
<keyword evidence="7" id="KW-1185">Reference proteome</keyword>
<evidence type="ECO:0000256" key="2">
    <source>
        <dbReference type="ARBA" id="ARBA00022723"/>
    </source>
</evidence>
<dbReference type="InterPro" id="IPR017900">
    <property type="entry name" value="4Fe4S_Fe_S_CS"/>
</dbReference>
<keyword evidence="1" id="KW-0004">4Fe-4S</keyword>
<evidence type="ECO:0000256" key="3">
    <source>
        <dbReference type="ARBA" id="ARBA00023004"/>
    </source>
</evidence>
<dbReference type="GO" id="GO:0051539">
    <property type="term" value="F:4 iron, 4 sulfur cluster binding"/>
    <property type="evidence" value="ECO:0007669"/>
    <property type="project" value="UniProtKB-KW"/>
</dbReference>
<evidence type="ECO:0000256" key="4">
    <source>
        <dbReference type="ARBA" id="ARBA00023014"/>
    </source>
</evidence>
<dbReference type="OrthoDB" id="1722024at2"/>
<evidence type="ECO:0000313" key="6">
    <source>
        <dbReference type="EMBL" id="SMB98770.1"/>
    </source>
</evidence>
<dbReference type="NCBIfam" id="NF045797">
    <property type="entry name" value="DsrO"/>
    <property type="match status" value="1"/>
</dbReference>
<dbReference type="EMBL" id="LT838272">
    <property type="protein sequence ID" value="SMB98770.1"/>
    <property type="molecule type" value="Genomic_DNA"/>
</dbReference>
<evidence type="ECO:0000259" key="5">
    <source>
        <dbReference type="PROSITE" id="PS51379"/>
    </source>
</evidence>
<accession>A0A1W1VZT5</accession>
<keyword evidence="4" id="KW-0411">Iron-sulfur</keyword>
<protein>
    <submittedName>
        <fullName evidence="6">Putative sulfite reductase-associated electron transfer protein DsrO</fullName>
    </submittedName>
</protein>
<dbReference type="STRING" id="698762.SAMN00808754_2540"/>
<dbReference type="PANTHER" id="PTHR43177">
    <property type="entry name" value="PROTEIN NRFC"/>
    <property type="match status" value="1"/>
</dbReference>
<organism evidence="6 7">
    <name type="scientific">Thermanaeromonas toyohensis ToBE</name>
    <dbReference type="NCBI Taxonomy" id="698762"/>
    <lineage>
        <taxon>Bacteria</taxon>
        <taxon>Bacillati</taxon>
        <taxon>Bacillota</taxon>
        <taxon>Clostridia</taxon>
        <taxon>Neomoorellales</taxon>
        <taxon>Neomoorellaceae</taxon>
        <taxon>Thermanaeromonas</taxon>
    </lineage>
</organism>
<evidence type="ECO:0000256" key="1">
    <source>
        <dbReference type="ARBA" id="ARBA00022485"/>
    </source>
</evidence>
<dbReference type="CDD" id="cd10551">
    <property type="entry name" value="PsrB"/>
    <property type="match status" value="1"/>
</dbReference>
<dbReference type="RefSeq" id="WP_084666160.1">
    <property type="nucleotide sequence ID" value="NZ_LT838272.1"/>
</dbReference>
<dbReference type="Proteomes" id="UP000192569">
    <property type="component" value="Chromosome I"/>
</dbReference>
<dbReference type="Gene3D" id="3.30.70.20">
    <property type="match status" value="2"/>
</dbReference>
<dbReference type="PROSITE" id="PS00198">
    <property type="entry name" value="4FE4S_FER_1"/>
    <property type="match status" value="1"/>
</dbReference>
<sequence length="273" mass="30566">MRTTRRDFLKIGGACGLVLLVFPAVKGIAAGEGERSLTGKLAVASQSGNPSVSSRAGTSEIKWGLLVDMEKCWSREGCLECILACRRGHNIPEIPTPKEEIKWIWKEPFANVFPEQEHEYLPEALREKPVVILCNHCDNPACVRVCPTKATYKRADGIVMMDYHRCIGCRYCMAACPYGARSFNFRDPRPFIKEINPSFPTREKGVVEKCNLCVERIDAGLKPICVEACPVGALIFGNLEDPNSEIRKKLRSSFNIQRKPELGTRPKVYYALT</sequence>
<dbReference type="GO" id="GO:0046872">
    <property type="term" value="F:metal ion binding"/>
    <property type="evidence" value="ECO:0007669"/>
    <property type="project" value="UniProtKB-KW"/>
</dbReference>
<keyword evidence="2" id="KW-0479">Metal-binding</keyword>
<feature type="domain" description="4Fe-4S ferredoxin-type" evidence="5">
    <location>
        <begin position="157"/>
        <end position="186"/>
    </location>
</feature>
<reference evidence="6 7" key="1">
    <citation type="submission" date="2017-04" db="EMBL/GenBank/DDBJ databases">
        <authorList>
            <person name="Afonso C.L."/>
            <person name="Miller P.J."/>
            <person name="Scott M.A."/>
            <person name="Spackman E."/>
            <person name="Goraichik I."/>
            <person name="Dimitrov K.M."/>
            <person name="Suarez D.L."/>
            <person name="Swayne D.E."/>
        </authorList>
    </citation>
    <scope>NUCLEOTIDE SEQUENCE [LARGE SCALE GENOMIC DNA]</scope>
    <source>
        <strain evidence="6 7">ToBE</strain>
    </source>
</reference>
<dbReference type="SUPFAM" id="SSF54862">
    <property type="entry name" value="4Fe-4S ferredoxins"/>
    <property type="match status" value="1"/>
</dbReference>